<accession>A0A126V2F7</accession>
<keyword evidence="4" id="KW-1185">Reference proteome</keyword>
<proteinExistence type="predicted"/>
<dbReference type="Gene3D" id="3.40.50.880">
    <property type="match status" value="1"/>
</dbReference>
<dbReference type="InterPro" id="IPR050472">
    <property type="entry name" value="Anth_synth/Amidotransfase"/>
</dbReference>
<dbReference type="STRING" id="1579316.RC74_15370"/>
<evidence type="ECO:0000256" key="1">
    <source>
        <dbReference type="ARBA" id="ARBA00022962"/>
    </source>
</evidence>
<feature type="domain" description="Glutamine amidotransferase" evidence="2">
    <location>
        <begin position="3"/>
        <end position="186"/>
    </location>
</feature>
<dbReference type="OrthoDB" id="9786812at2"/>
<dbReference type="PANTHER" id="PTHR43418:SF4">
    <property type="entry name" value="MULTIFUNCTIONAL TRYPTOPHAN BIOSYNTHESIS PROTEIN"/>
    <property type="match status" value="1"/>
</dbReference>
<dbReference type="InterPro" id="IPR029062">
    <property type="entry name" value="Class_I_gatase-like"/>
</dbReference>
<dbReference type="PRINTS" id="PR00099">
    <property type="entry name" value="CPSGATASE"/>
</dbReference>
<dbReference type="InterPro" id="IPR017926">
    <property type="entry name" value="GATASE"/>
</dbReference>
<dbReference type="EMBL" id="CP014327">
    <property type="protein sequence ID" value="AML52470.1"/>
    <property type="molecule type" value="Genomic_DNA"/>
</dbReference>
<dbReference type="SUPFAM" id="SSF52317">
    <property type="entry name" value="Class I glutamine amidotransferase-like"/>
    <property type="match status" value="1"/>
</dbReference>
<organism evidence="3 4">
    <name type="scientific">Falsihalocynthiibacter arcticus</name>
    <dbReference type="NCBI Taxonomy" id="1579316"/>
    <lineage>
        <taxon>Bacteria</taxon>
        <taxon>Pseudomonadati</taxon>
        <taxon>Pseudomonadota</taxon>
        <taxon>Alphaproteobacteria</taxon>
        <taxon>Rhodobacterales</taxon>
        <taxon>Roseobacteraceae</taxon>
        <taxon>Falsihalocynthiibacter</taxon>
    </lineage>
</organism>
<name>A0A126V2F7_9RHOB</name>
<dbReference type="GO" id="GO:0000162">
    <property type="term" value="P:L-tryptophan biosynthetic process"/>
    <property type="evidence" value="ECO:0007669"/>
    <property type="project" value="TreeGrafter"/>
</dbReference>
<dbReference type="CDD" id="cd01743">
    <property type="entry name" value="GATase1_Anthranilate_Synthase"/>
    <property type="match status" value="1"/>
</dbReference>
<evidence type="ECO:0000313" key="4">
    <source>
        <dbReference type="Proteomes" id="UP000070371"/>
    </source>
</evidence>
<dbReference type="RefSeq" id="WP_039002135.1">
    <property type="nucleotide sequence ID" value="NZ_CP014327.1"/>
</dbReference>
<dbReference type="PRINTS" id="PR00097">
    <property type="entry name" value="ANTSNTHASEII"/>
</dbReference>
<evidence type="ECO:0000259" key="2">
    <source>
        <dbReference type="Pfam" id="PF00117"/>
    </source>
</evidence>
<dbReference type="GO" id="GO:0005829">
    <property type="term" value="C:cytosol"/>
    <property type="evidence" value="ECO:0007669"/>
    <property type="project" value="TreeGrafter"/>
</dbReference>
<dbReference type="PROSITE" id="PS51273">
    <property type="entry name" value="GATASE_TYPE_1"/>
    <property type="match status" value="1"/>
</dbReference>
<dbReference type="GO" id="GO:0004049">
    <property type="term" value="F:anthranilate synthase activity"/>
    <property type="evidence" value="ECO:0007669"/>
    <property type="project" value="TreeGrafter"/>
</dbReference>
<protein>
    <submittedName>
        <fullName evidence="3">Anthranilate synthase</fullName>
    </submittedName>
</protein>
<dbReference type="PANTHER" id="PTHR43418">
    <property type="entry name" value="MULTIFUNCTIONAL TRYPTOPHAN BIOSYNTHESIS PROTEIN-RELATED"/>
    <property type="match status" value="1"/>
</dbReference>
<dbReference type="FunFam" id="3.40.50.880:FF:000003">
    <property type="entry name" value="Anthranilate synthase component II"/>
    <property type="match status" value="1"/>
</dbReference>
<keyword evidence="1" id="KW-0315">Glutamine amidotransferase</keyword>
<dbReference type="NCBIfam" id="TIGR00566">
    <property type="entry name" value="trpG_papA"/>
    <property type="match status" value="1"/>
</dbReference>
<evidence type="ECO:0000313" key="3">
    <source>
        <dbReference type="EMBL" id="AML52470.1"/>
    </source>
</evidence>
<sequence length="198" mass="21285">MLLLIDNYDSFTYNLVHYLGELGANVKVIRNDDMSAVEAMALRPEAILLSPGPRTPDKAGICLDMVKAAADVEMPLMGVCLGHQAIGEAFGGDVIRCHEIVHGKMGAMHHDNTGVFAGLPSPFKATRYHSLVVDPTTLPATLVANARLEDGTIMGLHHATLPIHGVQFHPESIASEHGHALLKNFLNLLPSTQERAVA</sequence>
<gene>
    <name evidence="3" type="ORF">RC74_15370</name>
</gene>
<dbReference type="Proteomes" id="UP000070371">
    <property type="component" value="Chromosome"/>
</dbReference>
<dbReference type="KEGG" id="hat:RC74_15370"/>
<dbReference type="Pfam" id="PF00117">
    <property type="entry name" value="GATase"/>
    <property type="match status" value="1"/>
</dbReference>
<reference evidence="3 4" key="1">
    <citation type="submission" date="2016-02" db="EMBL/GenBank/DDBJ databases">
        <title>Complete genome sequence of Halocynthiibacter arcticus PAMC 20958t from arctic marine sediment.</title>
        <authorList>
            <person name="Lee Y.M."/>
            <person name="Baek K."/>
            <person name="Lee H.K."/>
            <person name="Shin S.C."/>
        </authorList>
    </citation>
    <scope>NUCLEOTIDE SEQUENCE [LARGE SCALE GENOMIC DNA]</scope>
    <source>
        <strain evidence="3">PAMC 20958</strain>
    </source>
</reference>
<dbReference type="AlphaFoldDB" id="A0A126V2F7"/>
<dbReference type="PRINTS" id="PR00096">
    <property type="entry name" value="GATASE"/>
</dbReference>
<dbReference type="InterPro" id="IPR006221">
    <property type="entry name" value="TrpG/PapA_dom"/>
</dbReference>